<dbReference type="PANTHER" id="PTHR43157:SF31">
    <property type="entry name" value="PHOSPHATIDYLINOSITOL-GLYCAN BIOSYNTHESIS CLASS F PROTEIN"/>
    <property type="match status" value="1"/>
</dbReference>
<gene>
    <name evidence="2" type="ORF">Pmani_015811</name>
</gene>
<dbReference type="GO" id="GO:0016491">
    <property type="term" value="F:oxidoreductase activity"/>
    <property type="evidence" value="ECO:0007669"/>
    <property type="project" value="UniProtKB-KW"/>
</dbReference>
<dbReference type="PANTHER" id="PTHR43157">
    <property type="entry name" value="PHOSPHATIDYLINOSITOL-GLYCAN BIOSYNTHESIS CLASS F PROTEIN-RELATED"/>
    <property type="match status" value="1"/>
</dbReference>
<sequence>MNSARCKSLTRLDGKTVIVTGASAGIGKEAARDLARRGARIILACRNLKKAQRVAEEITTDTWNHNVVVRELDVSDLESVRKFAEEILATEEHLDILINNAGMAGNPKREVTHDGLELTMATNHYGHFLLTNLLLKLLRKSAPSRIVVVSSVMHKFCNKLDPEDLNFEKKHYSFFSSYNQSKLCNVLFTLELADRLQGAGVTANSLHPGAVATDISARGGHILYFLQNIGLKLIGKDCKLGAQTIIHLAVSEDVENVSGKYFVDCKEAECSKLGTHRGMAKKLWLASELDVKLEPEDVHKFY</sequence>
<dbReference type="Proteomes" id="UP001292094">
    <property type="component" value="Unassembled WGS sequence"/>
</dbReference>
<dbReference type="InterPro" id="IPR002347">
    <property type="entry name" value="SDR_fam"/>
</dbReference>
<evidence type="ECO:0000313" key="2">
    <source>
        <dbReference type="EMBL" id="KAK4312799.1"/>
    </source>
</evidence>
<dbReference type="CDD" id="cd05327">
    <property type="entry name" value="retinol-DH_like_SDR_c_like"/>
    <property type="match status" value="1"/>
</dbReference>
<organism evidence="2 3">
    <name type="scientific">Petrolisthes manimaculis</name>
    <dbReference type="NCBI Taxonomy" id="1843537"/>
    <lineage>
        <taxon>Eukaryota</taxon>
        <taxon>Metazoa</taxon>
        <taxon>Ecdysozoa</taxon>
        <taxon>Arthropoda</taxon>
        <taxon>Crustacea</taxon>
        <taxon>Multicrustacea</taxon>
        <taxon>Malacostraca</taxon>
        <taxon>Eumalacostraca</taxon>
        <taxon>Eucarida</taxon>
        <taxon>Decapoda</taxon>
        <taxon>Pleocyemata</taxon>
        <taxon>Anomura</taxon>
        <taxon>Galatheoidea</taxon>
        <taxon>Porcellanidae</taxon>
        <taxon>Petrolisthes</taxon>
    </lineage>
</organism>
<dbReference type="Gene3D" id="3.40.50.720">
    <property type="entry name" value="NAD(P)-binding Rossmann-like Domain"/>
    <property type="match status" value="1"/>
</dbReference>
<name>A0AAE1UBP7_9EUCA</name>
<keyword evidence="1" id="KW-0560">Oxidoreductase</keyword>
<dbReference type="InterPro" id="IPR036291">
    <property type="entry name" value="NAD(P)-bd_dom_sf"/>
</dbReference>
<protein>
    <recommendedName>
        <fullName evidence="4">Retinol dehydrogenase 11</fullName>
    </recommendedName>
</protein>
<dbReference type="AlphaFoldDB" id="A0AAE1UBP7"/>
<dbReference type="SUPFAM" id="SSF51735">
    <property type="entry name" value="NAD(P)-binding Rossmann-fold domains"/>
    <property type="match status" value="1"/>
</dbReference>
<evidence type="ECO:0000313" key="3">
    <source>
        <dbReference type="Proteomes" id="UP001292094"/>
    </source>
</evidence>
<dbReference type="Pfam" id="PF00106">
    <property type="entry name" value="adh_short"/>
    <property type="match status" value="1"/>
</dbReference>
<dbReference type="PRINTS" id="PR00081">
    <property type="entry name" value="GDHRDH"/>
</dbReference>
<keyword evidence="3" id="KW-1185">Reference proteome</keyword>
<comment type="caution">
    <text evidence="2">The sequence shown here is derived from an EMBL/GenBank/DDBJ whole genome shotgun (WGS) entry which is preliminary data.</text>
</comment>
<evidence type="ECO:0008006" key="4">
    <source>
        <dbReference type="Google" id="ProtNLM"/>
    </source>
</evidence>
<dbReference type="EMBL" id="JAWZYT010001378">
    <property type="protein sequence ID" value="KAK4312799.1"/>
    <property type="molecule type" value="Genomic_DNA"/>
</dbReference>
<proteinExistence type="predicted"/>
<evidence type="ECO:0000256" key="1">
    <source>
        <dbReference type="ARBA" id="ARBA00023002"/>
    </source>
</evidence>
<reference evidence="2" key="1">
    <citation type="submission" date="2023-11" db="EMBL/GenBank/DDBJ databases">
        <title>Genome assemblies of two species of porcelain crab, Petrolisthes cinctipes and Petrolisthes manimaculis (Anomura: Porcellanidae).</title>
        <authorList>
            <person name="Angst P."/>
        </authorList>
    </citation>
    <scope>NUCLEOTIDE SEQUENCE</scope>
    <source>
        <strain evidence="2">PB745_02</strain>
        <tissue evidence="2">Gill</tissue>
    </source>
</reference>
<accession>A0AAE1UBP7</accession>